<dbReference type="OrthoDB" id="2866996at2759"/>
<dbReference type="Gene3D" id="2.60.40.10">
    <property type="entry name" value="Immunoglobulins"/>
    <property type="match status" value="2"/>
</dbReference>
<dbReference type="AlphaFoldDB" id="A0A8H3J2G7"/>
<reference evidence="2" key="1">
    <citation type="submission" date="2021-03" db="EMBL/GenBank/DDBJ databases">
        <authorList>
            <person name="Tagirdzhanova G."/>
        </authorList>
    </citation>
    <scope>NUCLEOTIDE SEQUENCE</scope>
</reference>
<gene>
    <name evidence="2" type="ORF">IMSHALPRED_001529</name>
</gene>
<evidence type="ECO:0000259" key="1">
    <source>
        <dbReference type="Pfam" id="PF17753"/>
    </source>
</evidence>
<feature type="domain" description="Beta-mannosidase Ig-fold" evidence="1">
    <location>
        <begin position="89"/>
        <end position="150"/>
    </location>
</feature>
<sequence length="184" mass="19463">VAFTVGPLNTTRVLELDLATLSFFNKDDDDDGKVALDLNDIFLYMNLSALGHLPNSNLNPCSTPPTETLFTHESYLPLSPSLAHANLINPSLELKFDAQTGKFVVEAKTGVAVWTWLDYDTDGDDEVTGLIVFEGNGFLALRGRRREVGVGSVGGAVVGSEKGGSKGGSKGGIRGLCEGGEFVG</sequence>
<dbReference type="Proteomes" id="UP000664534">
    <property type="component" value="Unassembled WGS sequence"/>
</dbReference>
<name>A0A8H3J2G7_9LECA</name>
<organism evidence="2 3">
    <name type="scientific">Imshaugia aleurites</name>
    <dbReference type="NCBI Taxonomy" id="172621"/>
    <lineage>
        <taxon>Eukaryota</taxon>
        <taxon>Fungi</taxon>
        <taxon>Dikarya</taxon>
        <taxon>Ascomycota</taxon>
        <taxon>Pezizomycotina</taxon>
        <taxon>Lecanoromycetes</taxon>
        <taxon>OSLEUM clade</taxon>
        <taxon>Lecanoromycetidae</taxon>
        <taxon>Lecanorales</taxon>
        <taxon>Lecanorineae</taxon>
        <taxon>Parmeliaceae</taxon>
        <taxon>Imshaugia</taxon>
    </lineage>
</organism>
<dbReference type="InterPro" id="IPR041625">
    <property type="entry name" value="Beta-mannosidase_Ig"/>
</dbReference>
<keyword evidence="3" id="KW-1185">Reference proteome</keyword>
<accession>A0A8H3J2G7</accession>
<evidence type="ECO:0000313" key="2">
    <source>
        <dbReference type="EMBL" id="CAF9939505.1"/>
    </source>
</evidence>
<dbReference type="EMBL" id="CAJPDT010000120">
    <property type="protein sequence ID" value="CAF9939505.1"/>
    <property type="molecule type" value="Genomic_DNA"/>
</dbReference>
<evidence type="ECO:0000313" key="3">
    <source>
        <dbReference type="Proteomes" id="UP000664534"/>
    </source>
</evidence>
<comment type="caution">
    <text evidence="2">The sequence shown here is derived from an EMBL/GenBank/DDBJ whole genome shotgun (WGS) entry which is preliminary data.</text>
</comment>
<dbReference type="UniPathway" id="UPA00280"/>
<dbReference type="InterPro" id="IPR013783">
    <property type="entry name" value="Ig-like_fold"/>
</dbReference>
<dbReference type="Pfam" id="PF17753">
    <property type="entry name" value="Ig_mannosidase"/>
    <property type="match status" value="1"/>
</dbReference>
<protein>
    <recommendedName>
        <fullName evidence="1">Beta-mannosidase Ig-fold domain-containing protein</fullName>
    </recommendedName>
</protein>
<proteinExistence type="predicted"/>
<feature type="non-terminal residue" evidence="2">
    <location>
        <position position="1"/>
    </location>
</feature>